<proteinExistence type="predicted"/>
<protein>
    <submittedName>
        <fullName evidence="1">Gp173</fullName>
    </submittedName>
</protein>
<dbReference type="GeneID" id="18563389"/>
<dbReference type="EMBL" id="JN638751">
    <property type="protein sequence ID" value="AEO93433.1"/>
    <property type="molecule type" value="Genomic_DNA"/>
</dbReference>
<accession>G3MBN9</accession>
<reference evidence="1 2" key="1">
    <citation type="submission" date="2011-09" db="EMBL/GenBank/DDBJ databases">
        <authorList>
            <person name="Pope W.H."/>
            <person name="Pedulla M.L."/>
            <person name="Ford M.E."/>
            <person name="Peebles C.L."/>
            <person name="Hatfull G.H."/>
            <person name="Hendrix R.W."/>
        </authorList>
    </citation>
    <scope>NUCLEOTIDE SEQUENCE [LARGE SCALE GENOMIC DNA]</scope>
    <source>
        <strain evidence="1">G</strain>
    </source>
</reference>
<dbReference type="RefSeq" id="YP_009015476.1">
    <property type="nucleotide sequence ID" value="NC_023719.1"/>
</dbReference>
<keyword evidence="2" id="KW-1185">Reference proteome</keyword>
<gene>
    <name evidence="1" type="primary">173</name>
    <name evidence="1" type="ORF">G_173</name>
</gene>
<dbReference type="KEGG" id="vg:18563389"/>
<sequence>MEAPRITIYYRILSNVDETPVTNFMFIDSTKDLTLNYGHIDPTKGGESPYIIEFDIWNNEPAFAAGMLPDRVKDAKNCTFEVWDNANLNSMNNLIKDKKMFVHARCITKTRNSKWLPIAGAYVSLDKDGIFGNVDKTNEGVLSGQPGGDHTIIQTKLVLPELVGYNKNFNFVFNFGYDYD</sequence>
<name>G3MBN9_9CAUD</name>
<organism evidence="1 2">
    <name type="scientific">Bacillus phage G</name>
    <dbReference type="NCBI Taxonomy" id="2884420"/>
    <lineage>
        <taxon>Viruses</taxon>
        <taxon>Duplodnaviria</taxon>
        <taxon>Heunggongvirae</taxon>
        <taxon>Uroviricota</taxon>
        <taxon>Caudoviricetes</taxon>
        <taxon>Donellivirus</taxon>
        <taxon>Donellivirus gee</taxon>
    </lineage>
</organism>
<dbReference type="Proteomes" id="UP000009273">
    <property type="component" value="Segment"/>
</dbReference>
<evidence type="ECO:0000313" key="1">
    <source>
        <dbReference type="EMBL" id="AEO93433.1"/>
    </source>
</evidence>
<evidence type="ECO:0000313" key="2">
    <source>
        <dbReference type="Proteomes" id="UP000009273"/>
    </source>
</evidence>